<name>A0A6A6PK41_9PEZI</name>
<proteinExistence type="predicted"/>
<feature type="compositionally biased region" description="Basic and acidic residues" evidence="8">
    <location>
        <begin position="145"/>
        <end position="159"/>
    </location>
</feature>
<dbReference type="EC" id="3.1.4.11" evidence="7"/>
<comment type="catalytic activity">
    <reaction evidence="1 7">
        <text>a 1,2-diacyl-sn-glycero-3-phospho-(1D-myo-inositol-4,5-bisphosphate) + H2O = 1D-myo-inositol 1,4,5-trisphosphate + a 1,2-diacyl-sn-glycerol + H(+)</text>
        <dbReference type="Rhea" id="RHEA:33179"/>
        <dbReference type="ChEBI" id="CHEBI:15377"/>
        <dbReference type="ChEBI" id="CHEBI:15378"/>
        <dbReference type="ChEBI" id="CHEBI:17815"/>
        <dbReference type="ChEBI" id="CHEBI:58456"/>
        <dbReference type="ChEBI" id="CHEBI:203600"/>
        <dbReference type="EC" id="3.1.4.11"/>
    </reaction>
</comment>
<dbReference type="PROSITE" id="PS50004">
    <property type="entry name" value="C2"/>
    <property type="match status" value="1"/>
</dbReference>
<dbReference type="SMART" id="SM00149">
    <property type="entry name" value="PLCYc"/>
    <property type="match status" value="1"/>
</dbReference>
<feature type="domain" description="C2" evidence="9">
    <location>
        <begin position="445"/>
        <end position="586"/>
    </location>
</feature>
<organism evidence="11 12">
    <name type="scientific">Neohortaea acidophila</name>
    <dbReference type="NCBI Taxonomy" id="245834"/>
    <lineage>
        <taxon>Eukaryota</taxon>
        <taxon>Fungi</taxon>
        <taxon>Dikarya</taxon>
        <taxon>Ascomycota</taxon>
        <taxon>Pezizomycotina</taxon>
        <taxon>Dothideomycetes</taxon>
        <taxon>Dothideomycetidae</taxon>
        <taxon>Mycosphaerellales</taxon>
        <taxon>Teratosphaeriaceae</taxon>
        <taxon>Neohortaea</taxon>
    </lineage>
</organism>
<dbReference type="SMART" id="SM00239">
    <property type="entry name" value="C2"/>
    <property type="match status" value="1"/>
</dbReference>
<evidence type="ECO:0000256" key="6">
    <source>
        <dbReference type="ARBA" id="ARBA00059664"/>
    </source>
</evidence>
<dbReference type="RefSeq" id="XP_033587018.1">
    <property type="nucleotide sequence ID" value="XM_033737501.1"/>
</dbReference>
<sequence length="654" mass="73373">MATNPPPIPQLSDAILQHLKREFSKQDSPPANGFNDFLAHLTSAESSSASPIEVDTSLPLSQYFISTSHNSYLSGNQLWSRASTDAYREILLRRCRCIEIDVWDGEESSPAQSEDEGSEVGKLERAMKKGLGRFRSSSSGTKGAEGADDRESGAHGDEVDKIKGFVRKGLTHFRSGSSGQPEGKKKPTEDARVQDEDRRTQSAEQIEPRVLHGHTATREIPFRSVCEVIRDCAFRTTNLPLIVSLEVHCSSAQQEVMIELMTEYWKQYLVPLPDDVSDQIPLPSLESLKNRILIKVKYTPPEKAKHKARETSASEVDSSDDEEQQEPVKKGKIIEALSAMGIYTRSYHFSKFTQPEARIPTHIFSMSERKLLALQQEGSGDLFKHNLEYMVRAYPKGLRVLSSNLDPAPVWRQGVQMVALNWQRANAAMMLNEALFEGTGGWVAKPEGYRKVLTGQQLEVRRRSFDLHMRILAAQDLDKEAGDAPRAFVKVELHVGNERAEPLSHDDVKNKGGDVKRSTAVHHSKHPDFESEVLQFPGIKDVVEQLSFIRIKVCDDDRFSKDRLLGWTCFRLDRFPTGLKLLPLRDQDARPNGAVLLVDSQLRWTGPALDPRIWNGPIRSRPVPGRRCPTCLNNGNTVWVIPKKKCPVCGTVVN</sequence>
<accession>A0A6A6PK41</accession>
<keyword evidence="3 7" id="KW-0442">Lipid degradation</keyword>
<dbReference type="Pfam" id="PF00388">
    <property type="entry name" value="PI-PLC-X"/>
    <property type="match status" value="1"/>
</dbReference>
<feature type="region of interest" description="Disordered" evidence="8">
    <location>
        <begin position="128"/>
        <end position="159"/>
    </location>
</feature>
<dbReference type="SMART" id="SM00148">
    <property type="entry name" value="PLCXc"/>
    <property type="match status" value="1"/>
</dbReference>
<dbReference type="OrthoDB" id="269822at2759"/>
<reference evidence="11" key="1">
    <citation type="journal article" date="2020" name="Stud. Mycol.">
        <title>101 Dothideomycetes genomes: a test case for predicting lifestyles and emergence of pathogens.</title>
        <authorList>
            <person name="Haridas S."/>
            <person name="Albert R."/>
            <person name="Binder M."/>
            <person name="Bloem J."/>
            <person name="Labutti K."/>
            <person name="Salamov A."/>
            <person name="Andreopoulos B."/>
            <person name="Baker S."/>
            <person name="Barry K."/>
            <person name="Bills G."/>
            <person name="Bluhm B."/>
            <person name="Cannon C."/>
            <person name="Castanera R."/>
            <person name="Culley D."/>
            <person name="Daum C."/>
            <person name="Ezra D."/>
            <person name="Gonzalez J."/>
            <person name="Henrissat B."/>
            <person name="Kuo A."/>
            <person name="Liang C."/>
            <person name="Lipzen A."/>
            <person name="Lutzoni F."/>
            <person name="Magnuson J."/>
            <person name="Mondo S."/>
            <person name="Nolan M."/>
            <person name="Ohm R."/>
            <person name="Pangilinan J."/>
            <person name="Park H.-J."/>
            <person name="Ramirez L."/>
            <person name="Alfaro M."/>
            <person name="Sun H."/>
            <person name="Tritt A."/>
            <person name="Yoshinaga Y."/>
            <person name="Zwiers L.-H."/>
            <person name="Turgeon B."/>
            <person name="Goodwin S."/>
            <person name="Spatafora J."/>
            <person name="Crous P."/>
            <person name="Grigoriev I."/>
        </authorList>
    </citation>
    <scope>NUCLEOTIDE SEQUENCE</scope>
    <source>
        <strain evidence="11">CBS 113389</strain>
    </source>
</reference>
<dbReference type="Proteomes" id="UP000799767">
    <property type="component" value="Unassembled WGS sequence"/>
</dbReference>
<dbReference type="Pfam" id="PF00387">
    <property type="entry name" value="PI-PLC-Y"/>
    <property type="match status" value="1"/>
</dbReference>
<dbReference type="InterPro" id="IPR001192">
    <property type="entry name" value="PI-PLC_fam"/>
</dbReference>
<dbReference type="EMBL" id="MU001639">
    <property type="protein sequence ID" value="KAF2480448.1"/>
    <property type="molecule type" value="Genomic_DNA"/>
</dbReference>
<dbReference type="GO" id="GO:0051209">
    <property type="term" value="P:release of sequestered calcium ion into cytosol"/>
    <property type="evidence" value="ECO:0007669"/>
    <property type="project" value="TreeGrafter"/>
</dbReference>
<dbReference type="InterPro" id="IPR001711">
    <property type="entry name" value="PLipase_C_Pinositol-sp_Y"/>
</dbReference>
<evidence type="ECO:0000313" key="12">
    <source>
        <dbReference type="Proteomes" id="UP000799767"/>
    </source>
</evidence>
<evidence type="ECO:0000259" key="9">
    <source>
        <dbReference type="PROSITE" id="PS50004"/>
    </source>
</evidence>
<evidence type="ECO:0000256" key="3">
    <source>
        <dbReference type="ARBA" id="ARBA00022963"/>
    </source>
</evidence>
<evidence type="ECO:0000259" key="10">
    <source>
        <dbReference type="PROSITE" id="PS50008"/>
    </source>
</evidence>
<dbReference type="GeneID" id="54478503"/>
<feature type="domain" description="PI-PLC Y-box" evidence="10">
    <location>
        <begin position="337"/>
        <end position="449"/>
    </location>
</feature>
<dbReference type="PROSITE" id="PS50008">
    <property type="entry name" value="PIPLC_Y_DOMAIN"/>
    <property type="match status" value="1"/>
</dbReference>
<dbReference type="GO" id="GO:0016042">
    <property type="term" value="P:lipid catabolic process"/>
    <property type="evidence" value="ECO:0007669"/>
    <property type="project" value="UniProtKB-KW"/>
</dbReference>
<keyword evidence="12" id="KW-1185">Reference proteome</keyword>
<dbReference type="PRINTS" id="PR00390">
    <property type="entry name" value="PHPHLIPASEC"/>
</dbReference>
<gene>
    <name evidence="11" type="ORF">BDY17DRAFT_326351</name>
</gene>
<dbReference type="AlphaFoldDB" id="A0A6A6PK41"/>
<evidence type="ECO:0000256" key="1">
    <source>
        <dbReference type="ARBA" id="ARBA00001195"/>
    </source>
</evidence>
<protein>
    <recommendedName>
        <fullName evidence="7">Phosphoinositide phospholipase C</fullName>
        <ecNumber evidence="7">3.1.4.11</ecNumber>
    </recommendedName>
</protein>
<keyword evidence="2 7" id="KW-0378">Hydrolase</keyword>
<dbReference type="PANTHER" id="PTHR10336">
    <property type="entry name" value="PHOSPHOINOSITIDE-SPECIFIC PHOSPHOLIPASE C FAMILY PROTEIN"/>
    <property type="match status" value="1"/>
</dbReference>
<dbReference type="PROSITE" id="PS50007">
    <property type="entry name" value="PIPLC_X_DOMAIN"/>
    <property type="match status" value="1"/>
</dbReference>
<dbReference type="SUPFAM" id="SSF51695">
    <property type="entry name" value="PLC-like phosphodiesterases"/>
    <property type="match status" value="1"/>
</dbReference>
<evidence type="ECO:0000256" key="2">
    <source>
        <dbReference type="ARBA" id="ARBA00022801"/>
    </source>
</evidence>
<feature type="region of interest" description="Disordered" evidence="8">
    <location>
        <begin position="171"/>
        <end position="207"/>
    </location>
</feature>
<feature type="region of interest" description="Disordered" evidence="8">
    <location>
        <begin position="303"/>
        <end position="330"/>
    </location>
</feature>
<feature type="compositionally biased region" description="Basic and acidic residues" evidence="8">
    <location>
        <begin position="182"/>
        <end position="207"/>
    </location>
</feature>
<comment type="function">
    <text evidence="6">The production of the second messenger molecules diacylglycerol (DAG) and inositol 1,4,5-trisphosphate (IP3) is mediated by activated phosphatidylinositol-specific phospholipase C enzymes.</text>
</comment>
<dbReference type="Gene3D" id="3.20.20.190">
    <property type="entry name" value="Phosphatidylinositol (PI) phosphodiesterase"/>
    <property type="match status" value="2"/>
</dbReference>
<keyword evidence="4 7" id="KW-0443">Lipid metabolism</keyword>
<keyword evidence="5" id="KW-0807">Transducer</keyword>
<evidence type="ECO:0000256" key="5">
    <source>
        <dbReference type="ARBA" id="ARBA00023224"/>
    </source>
</evidence>
<dbReference type="GO" id="GO:0048015">
    <property type="term" value="P:phosphatidylinositol-mediated signaling"/>
    <property type="evidence" value="ECO:0007669"/>
    <property type="project" value="TreeGrafter"/>
</dbReference>
<evidence type="ECO:0000256" key="8">
    <source>
        <dbReference type="SAM" id="MobiDB-lite"/>
    </source>
</evidence>
<dbReference type="InterPro" id="IPR035892">
    <property type="entry name" value="C2_domain_sf"/>
</dbReference>
<dbReference type="Pfam" id="PF00168">
    <property type="entry name" value="C2"/>
    <property type="match status" value="1"/>
</dbReference>
<evidence type="ECO:0000313" key="11">
    <source>
        <dbReference type="EMBL" id="KAF2480448.1"/>
    </source>
</evidence>
<dbReference type="PANTHER" id="PTHR10336:SF82">
    <property type="entry name" value="PHOSPHOINOSITIDE PHOSPHOLIPASE C"/>
    <property type="match status" value="1"/>
</dbReference>
<dbReference type="FunFam" id="3.20.20.190:FF:000039">
    <property type="entry name" value="Phosphoinositide phospholipase C"/>
    <property type="match status" value="1"/>
</dbReference>
<dbReference type="InterPro" id="IPR000008">
    <property type="entry name" value="C2_dom"/>
</dbReference>
<evidence type="ECO:0000256" key="7">
    <source>
        <dbReference type="RuleBase" id="RU361133"/>
    </source>
</evidence>
<dbReference type="Gene3D" id="2.60.40.150">
    <property type="entry name" value="C2 domain"/>
    <property type="match status" value="1"/>
</dbReference>
<dbReference type="InterPro" id="IPR000909">
    <property type="entry name" value="PLipase_C_PInositol-sp_X_dom"/>
</dbReference>
<dbReference type="GO" id="GO:0004435">
    <property type="term" value="F:phosphatidylinositol-4,5-bisphosphate phospholipase C activity"/>
    <property type="evidence" value="ECO:0007669"/>
    <property type="project" value="UniProtKB-EC"/>
</dbReference>
<evidence type="ECO:0000256" key="4">
    <source>
        <dbReference type="ARBA" id="ARBA00023098"/>
    </source>
</evidence>
<dbReference type="InterPro" id="IPR017946">
    <property type="entry name" value="PLC-like_Pdiesterase_TIM-brl"/>
</dbReference>
<dbReference type="SUPFAM" id="SSF49562">
    <property type="entry name" value="C2 domain (Calcium/lipid-binding domain, CaLB)"/>
    <property type="match status" value="1"/>
</dbReference>